<reference evidence="1 2" key="1">
    <citation type="submission" date="2016-08" db="EMBL/GenBank/DDBJ databases">
        <authorList>
            <person name="Seilhamer J.J."/>
        </authorList>
    </citation>
    <scope>NUCLEOTIDE SEQUENCE [LARGE SCALE GENOMIC DNA]</scope>
    <source>
        <strain evidence="1 2">BRTC-1</strain>
    </source>
</reference>
<dbReference type="KEGG" id="ala:BFG52_15425"/>
<dbReference type="EMBL" id="CP016895">
    <property type="protein sequence ID" value="AOA59599.1"/>
    <property type="molecule type" value="Genomic_DNA"/>
</dbReference>
<proteinExistence type="predicted"/>
<gene>
    <name evidence="1" type="ORF">BFG52_15425</name>
</gene>
<dbReference type="RefSeq" id="WP_067558236.1">
    <property type="nucleotide sequence ID" value="NZ_CP016895.1"/>
</dbReference>
<dbReference type="OrthoDB" id="6691356at2"/>
<name>A0A1B2M339_9GAMM</name>
<organism evidence="1 2">
    <name type="scientific">Acinetobacter larvae</name>
    <dbReference type="NCBI Taxonomy" id="1789224"/>
    <lineage>
        <taxon>Bacteria</taxon>
        <taxon>Pseudomonadati</taxon>
        <taxon>Pseudomonadota</taxon>
        <taxon>Gammaproteobacteria</taxon>
        <taxon>Moraxellales</taxon>
        <taxon>Moraxellaceae</taxon>
        <taxon>Acinetobacter</taxon>
    </lineage>
</organism>
<sequence length="147" mass="16880">MNLLKILIYITLFFSFALKASYAKEAISATQLLESIDLSEKIKSTEGSELKLYRQHHACLAILKVYGEIGQNESIYQFKNKQLLNGVHIDYLYQLDPVDVEQHAEWSSIELMQKAKKVMVDRSVADQAALDDILHYVDDQLLEKNCQ</sequence>
<evidence type="ECO:0000313" key="2">
    <source>
        <dbReference type="Proteomes" id="UP000093391"/>
    </source>
</evidence>
<accession>A0A1B2M339</accession>
<dbReference type="Proteomes" id="UP000093391">
    <property type="component" value="Chromosome"/>
</dbReference>
<dbReference type="AlphaFoldDB" id="A0A1B2M339"/>
<evidence type="ECO:0000313" key="1">
    <source>
        <dbReference type="EMBL" id="AOA59599.1"/>
    </source>
</evidence>
<protein>
    <submittedName>
        <fullName evidence="1">Uncharacterized protein</fullName>
    </submittedName>
</protein>
<keyword evidence="2" id="KW-1185">Reference proteome</keyword>